<dbReference type="Pfam" id="PF13378">
    <property type="entry name" value="MR_MLE_C"/>
    <property type="match status" value="1"/>
</dbReference>
<evidence type="ECO:0000256" key="1">
    <source>
        <dbReference type="ARBA" id="ARBA00022723"/>
    </source>
</evidence>
<dbReference type="InterPro" id="IPR013342">
    <property type="entry name" value="Mandelate_racemase_C"/>
</dbReference>
<protein>
    <recommendedName>
        <fullName evidence="2">Mandelate racemase/muconate lactonizing enzyme C-terminal domain-containing protein</fullName>
    </recommendedName>
</protein>
<dbReference type="SUPFAM" id="SSF51604">
    <property type="entry name" value="Enolase C-terminal domain-like"/>
    <property type="match status" value="1"/>
</dbReference>
<evidence type="ECO:0000259" key="2">
    <source>
        <dbReference type="SMART" id="SM00922"/>
    </source>
</evidence>
<dbReference type="GO" id="GO:0046872">
    <property type="term" value="F:metal ion binding"/>
    <property type="evidence" value="ECO:0007669"/>
    <property type="project" value="UniProtKB-KW"/>
</dbReference>
<sequence length="255" mass="29149">MQECYYALEAINQAINNIGTIKQSDLFDIFDLHAISMPSLLFGLETAVFDILSQESKLPLNKYLNQDSIKLLNLNGVHGVHNENDGFKIIKVKLGYRNIYDDIEELERLTNIYNKEVKFRIDVNGQLDLVKAIRFCKSMEKFNIDYIEQPIEPSNLEDLSELRLHTTIKIAVDESITDIDSAYNLIENQSADIFVIKPMMIGKYSMINKIIDIAKKNDIECIITNMFDSAVNRMACIHLALSNKINRECGISCDN</sequence>
<evidence type="ECO:0000313" key="3">
    <source>
        <dbReference type="EMBL" id="SVD74142.1"/>
    </source>
</evidence>
<dbReference type="InterPro" id="IPR029017">
    <property type="entry name" value="Enolase-like_N"/>
</dbReference>
<dbReference type="InterPro" id="IPR036849">
    <property type="entry name" value="Enolase-like_C_sf"/>
</dbReference>
<dbReference type="AlphaFoldDB" id="A0A382XSN4"/>
<name>A0A382XSN4_9ZZZZ</name>
<keyword evidence="1" id="KW-0479">Metal-binding</keyword>
<dbReference type="InterPro" id="IPR029065">
    <property type="entry name" value="Enolase_C-like"/>
</dbReference>
<dbReference type="GO" id="GO:0009063">
    <property type="term" value="P:amino acid catabolic process"/>
    <property type="evidence" value="ECO:0007669"/>
    <property type="project" value="InterPro"/>
</dbReference>
<dbReference type="GO" id="GO:0003824">
    <property type="term" value="F:catalytic activity"/>
    <property type="evidence" value="ECO:0007669"/>
    <property type="project" value="UniProtKB-ARBA"/>
</dbReference>
<feature type="non-terminal residue" evidence="3">
    <location>
        <position position="255"/>
    </location>
</feature>
<dbReference type="PANTHER" id="PTHR48073">
    <property type="entry name" value="O-SUCCINYLBENZOATE SYNTHASE-RELATED"/>
    <property type="match status" value="1"/>
</dbReference>
<dbReference type="PANTHER" id="PTHR48073:SF2">
    <property type="entry name" value="O-SUCCINYLBENZOATE SYNTHASE"/>
    <property type="match status" value="1"/>
</dbReference>
<dbReference type="PROSITE" id="PS00909">
    <property type="entry name" value="MR_MLE_2"/>
    <property type="match status" value="1"/>
</dbReference>
<accession>A0A382XSN4</accession>
<dbReference type="EMBL" id="UINC01170208">
    <property type="protein sequence ID" value="SVD74142.1"/>
    <property type="molecule type" value="Genomic_DNA"/>
</dbReference>
<reference evidence="3" key="1">
    <citation type="submission" date="2018-05" db="EMBL/GenBank/DDBJ databases">
        <authorList>
            <person name="Lanie J.A."/>
            <person name="Ng W.-L."/>
            <person name="Kazmierczak K.M."/>
            <person name="Andrzejewski T.M."/>
            <person name="Davidsen T.M."/>
            <person name="Wayne K.J."/>
            <person name="Tettelin H."/>
            <person name="Glass J.I."/>
            <person name="Rusch D."/>
            <person name="Podicherti R."/>
            <person name="Tsui H.-C.T."/>
            <person name="Winkler M.E."/>
        </authorList>
    </citation>
    <scope>NUCLEOTIDE SEQUENCE</scope>
</reference>
<dbReference type="SMART" id="SM00922">
    <property type="entry name" value="MR_MLE"/>
    <property type="match status" value="1"/>
</dbReference>
<proteinExistence type="predicted"/>
<organism evidence="3">
    <name type="scientific">marine metagenome</name>
    <dbReference type="NCBI Taxonomy" id="408172"/>
    <lineage>
        <taxon>unclassified sequences</taxon>
        <taxon>metagenomes</taxon>
        <taxon>ecological metagenomes</taxon>
    </lineage>
</organism>
<dbReference type="Gene3D" id="3.30.390.10">
    <property type="entry name" value="Enolase-like, N-terminal domain"/>
    <property type="match status" value="1"/>
</dbReference>
<feature type="domain" description="Mandelate racemase/muconate lactonizing enzyme C-terminal" evidence="2">
    <location>
        <begin position="77"/>
        <end position="169"/>
    </location>
</feature>
<dbReference type="InterPro" id="IPR018110">
    <property type="entry name" value="Mandel_Rmase/mucon_lact_enz_CS"/>
</dbReference>
<dbReference type="SFLD" id="SFLDG00180">
    <property type="entry name" value="muconate_cycloisomerase"/>
    <property type="match status" value="1"/>
</dbReference>
<dbReference type="SFLD" id="SFLDF00009">
    <property type="entry name" value="o-succinylbenzoate_synthase"/>
    <property type="match status" value="1"/>
</dbReference>
<gene>
    <name evidence="3" type="ORF">METZ01_LOCUS426996</name>
</gene>
<dbReference type="Gene3D" id="3.20.20.120">
    <property type="entry name" value="Enolase-like C-terminal domain"/>
    <property type="match status" value="1"/>
</dbReference>
<dbReference type="SFLD" id="SFLDS00001">
    <property type="entry name" value="Enolase"/>
    <property type="match status" value="1"/>
</dbReference>